<evidence type="ECO:0000256" key="13">
    <source>
        <dbReference type="HAMAP-Rule" id="MF_01964"/>
    </source>
</evidence>
<evidence type="ECO:0000256" key="9">
    <source>
        <dbReference type="ARBA" id="ARBA00023002"/>
    </source>
</evidence>
<dbReference type="InterPro" id="IPR000644">
    <property type="entry name" value="CBS_dom"/>
</dbReference>
<proteinExistence type="inferred from homology"/>
<evidence type="ECO:0000256" key="3">
    <source>
        <dbReference type="ARBA" id="ARBA00011881"/>
    </source>
</evidence>
<evidence type="ECO:0000256" key="14">
    <source>
        <dbReference type="PIRSR" id="PIRSR000130-1"/>
    </source>
</evidence>
<keyword evidence="8 13" id="KW-0630">Potassium</keyword>
<evidence type="ECO:0000256" key="10">
    <source>
        <dbReference type="ARBA" id="ARBA00023027"/>
    </source>
</evidence>
<feature type="binding site" evidence="16">
    <location>
        <begin position="258"/>
        <end position="260"/>
    </location>
    <ligand>
        <name>NAD(+)</name>
        <dbReference type="ChEBI" id="CHEBI:57540"/>
    </ligand>
</feature>
<dbReference type="HAMAP" id="MF_01964">
    <property type="entry name" value="IMPDH"/>
    <property type="match status" value="1"/>
</dbReference>
<dbReference type="OrthoDB" id="21361at2157"/>
<evidence type="ECO:0000256" key="1">
    <source>
        <dbReference type="ARBA" id="ARBA00001958"/>
    </source>
</evidence>
<feature type="binding site" evidence="13 15">
    <location>
        <position position="423"/>
    </location>
    <ligand>
        <name>IMP</name>
        <dbReference type="ChEBI" id="CHEBI:58053"/>
    </ligand>
</feature>
<evidence type="ECO:0000256" key="17">
    <source>
        <dbReference type="PIRSR" id="PIRSR000130-4"/>
    </source>
</evidence>
<dbReference type="PANTHER" id="PTHR11911">
    <property type="entry name" value="INOSINE-5-MONOPHOSPHATE DEHYDROGENASE RELATED"/>
    <property type="match status" value="1"/>
</dbReference>
<comment type="function">
    <text evidence="13">Catalyzes the conversion of inosine 5'-phosphate (IMP) to xanthosine 5'-phosphate (XMP), the first committed and rate-limiting step in the de novo synthesis of guanine nucleotides, and therefore plays an important role in the regulation of cell growth.</text>
</comment>
<dbReference type="SMART" id="SM00116">
    <property type="entry name" value="CBS"/>
    <property type="match status" value="2"/>
</dbReference>
<comment type="similarity">
    <text evidence="2 13 19">Belongs to the IMPDH/GMPR family.</text>
</comment>
<dbReference type="InterPro" id="IPR013785">
    <property type="entry name" value="Aldolase_TIM"/>
</dbReference>
<feature type="domain" description="CBS" evidence="22">
    <location>
        <begin position="105"/>
        <end position="162"/>
    </location>
</feature>
<dbReference type="Pfam" id="PF00571">
    <property type="entry name" value="CBS"/>
    <property type="match status" value="2"/>
</dbReference>
<keyword evidence="11 18" id="KW-0129">CBS domain</keyword>
<evidence type="ECO:0000256" key="2">
    <source>
        <dbReference type="ARBA" id="ARBA00005502"/>
    </source>
</evidence>
<evidence type="ECO:0000259" key="22">
    <source>
        <dbReference type="PROSITE" id="PS51371"/>
    </source>
</evidence>
<gene>
    <name evidence="13" type="primary">guaB</name>
    <name evidence="23" type="ORF">SAMN05192554_107193</name>
</gene>
<dbReference type="InterPro" id="IPR005990">
    <property type="entry name" value="IMP_DH"/>
</dbReference>
<accession>A0A1G9W6Z5</accession>
<keyword evidence="7 13" id="KW-0658">Purine biosynthesis</keyword>
<dbReference type="EMBL" id="FNIA01000007">
    <property type="protein sequence ID" value="SDM80298.1"/>
    <property type="molecule type" value="Genomic_DNA"/>
</dbReference>
<comment type="pathway">
    <text evidence="13 20">Purine metabolism; XMP biosynthesis via de novo pathway; XMP from IMP: step 1/1.</text>
</comment>
<dbReference type="FunFam" id="3.20.20.70:FF:000003">
    <property type="entry name" value="GMP reductase"/>
    <property type="match status" value="1"/>
</dbReference>
<evidence type="ECO:0000256" key="15">
    <source>
        <dbReference type="PIRSR" id="PIRSR000130-2"/>
    </source>
</evidence>
<feature type="binding site" evidence="13 15">
    <location>
        <begin position="369"/>
        <end position="370"/>
    </location>
    <ligand>
        <name>IMP</name>
        <dbReference type="ChEBI" id="CHEBI:58053"/>
    </ligand>
</feature>
<feature type="binding site" evidence="13">
    <location>
        <position position="478"/>
    </location>
    <ligand>
        <name>K(+)</name>
        <dbReference type="ChEBI" id="CHEBI:29103"/>
        <note>ligand shared between two tetrameric partners</note>
    </ligand>
</feature>
<feature type="binding site" description="in other chain" evidence="13 17">
    <location>
        <position position="310"/>
    </location>
    <ligand>
        <name>K(+)</name>
        <dbReference type="ChEBI" id="CHEBI:29103"/>
        <note>ligand shared between two tetrameric partners</note>
    </ligand>
</feature>
<evidence type="ECO:0000256" key="16">
    <source>
        <dbReference type="PIRSR" id="PIRSR000130-3"/>
    </source>
</evidence>
<keyword evidence="6 13" id="KW-0332">GMP biosynthesis</keyword>
<evidence type="ECO:0000256" key="21">
    <source>
        <dbReference type="SAM" id="MobiDB-lite"/>
    </source>
</evidence>
<comment type="catalytic activity">
    <reaction evidence="12 13 20">
        <text>IMP + NAD(+) + H2O = XMP + NADH + H(+)</text>
        <dbReference type="Rhea" id="RHEA:11708"/>
        <dbReference type="ChEBI" id="CHEBI:15377"/>
        <dbReference type="ChEBI" id="CHEBI:15378"/>
        <dbReference type="ChEBI" id="CHEBI:57464"/>
        <dbReference type="ChEBI" id="CHEBI:57540"/>
        <dbReference type="ChEBI" id="CHEBI:57945"/>
        <dbReference type="ChEBI" id="CHEBI:58053"/>
        <dbReference type="EC" id="1.1.1.205"/>
    </reaction>
</comment>
<dbReference type="SMART" id="SM01240">
    <property type="entry name" value="IMPDH"/>
    <property type="match status" value="1"/>
</dbReference>
<dbReference type="PROSITE" id="PS00487">
    <property type="entry name" value="IMP_DH_GMP_RED"/>
    <property type="match status" value="1"/>
</dbReference>
<dbReference type="NCBIfam" id="TIGR01302">
    <property type="entry name" value="IMP_dehydrog"/>
    <property type="match status" value="1"/>
</dbReference>
<dbReference type="GO" id="GO:0006183">
    <property type="term" value="P:GTP biosynthetic process"/>
    <property type="evidence" value="ECO:0007669"/>
    <property type="project" value="TreeGrafter"/>
</dbReference>
<evidence type="ECO:0000256" key="18">
    <source>
        <dbReference type="PROSITE-ProRule" id="PRU00703"/>
    </source>
</evidence>
<feature type="binding site" evidence="13 15">
    <location>
        <begin position="393"/>
        <end position="397"/>
    </location>
    <ligand>
        <name>IMP</name>
        <dbReference type="ChEBI" id="CHEBI:58053"/>
    </ligand>
</feature>
<comment type="subunit">
    <text evidence="3 13">Homotetramer.</text>
</comment>
<dbReference type="SUPFAM" id="SSF54631">
    <property type="entry name" value="CBS-domain pair"/>
    <property type="match status" value="1"/>
</dbReference>
<dbReference type="CDD" id="cd00381">
    <property type="entry name" value="IMPDH"/>
    <property type="match status" value="1"/>
</dbReference>
<dbReference type="InterPro" id="IPR046342">
    <property type="entry name" value="CBS_dom_sf"/>
</dbReference>
<evidence type="ECO:0000256" key="11">
    <source>
        <dbReference type="ARBA" id="ARBA00023122"/>
    </source>
</evidence>
<evidence type="ECO:0000256" key="4">
    <source>
        <dbReference type="ARBA" id="ARBA00022723"/>
    </source>
</evidence>
<evidence type="ECO:0000256" key="8">
    <source>
        <dbReference type="ARBA" id="ARBA00022958"/>
    </source>
</evidence>
<dbReference type="STRING" id="996166.SAMN05192554_107193"/>
<dbReference type="UniPathway" id="UPA00601">
    <property type="reaction ID" value="UER00295"/>
</dbReference>
<evidence type="ECO:0000256" key="20">
    <source>
        <dbReference type="RuleBase" id="RU003928"/>
    </source>
</evidence>
<evidence type="ECO:0000313" key="23">
    <source>
        <dbReference type="EMBL" id="SDM80298.1"/>
    </source>
</evidence>
<dbReference type="PANTHER" id="PTHR11911:SF111">
    <property type="entry name" value="INOSINE-5'-MONOPHOSPHATE DEHYDROGENASE"/>
    <property type="match status" value="1"/>
</dbReference>
<feature type="binding site" evidence="13">
    <location>
        <position position="477"/>
    </location>
    <ligand>
        <name>K(+)</name>
        <dbReference type="ChEBI" id="CHEBI:29103"/>
        <note>ligand shared between two tetrameric partners</note>
    </ligand>
</feature>
<dbReference type="EC" id="1.1.1.205" evidence="13 20"/>
<dbReference type="GO" id="GO:0006177">
    <property type="term" value="P:GMP biosynthetic process"/>
    <property type="evidence" value="ECO:0007669"/>
    <property type="project" value="UniProtKB-UniRule"/>
</dbReference>
<organism evidence="23 24">
    <name type="scientific">Haloarchaeobius iranensis</name>
    <dbReference type="NCBI Taxonomy" id="996166"/>
    <lineage>
        <taxon>Archaea</taxon>
        <taxon>Methanobacteriati</taxon>
        <taxon>Methanobacteriota</taxon>
        <taxon>Stenosarchaea group</taxon>
        <taxon>Halobacteria</taxon>
        <taxon>Halobacteriales</taxon>
        <taxon>Halorubellaceae</taxon>
        <taxon>Haloarchaeobius</taxon>
    </lineage>
</organism>
<feature type="binding site" description="in other chain" evidence="13 17">
    <location>
        <position position="308"/>
    </location>
    <ligand>
        <name>K(+)</name>
        <dbReference type="ChEBI" id="CHEBI:29103"/>
        <note>ligand shared between two tetrameric partners</note>
    </ligand>
</feature>
<feature type="domain" description="CBS" evidence="22">
    <location>
        <begin position="167"/>
        <end position="226"/>
    </location>
</feature>
<protein>
    <recommendedName>
        <fullName evidence="13 20">Inosine-5'-monophosphate dehydrogenase</fullName>
        <shortName evidence="13">IMP dehydrogenase</shortName>
        <shortName evidence="13">IMPD</shortName>
        <shortName evidence="13">IMPDH</shortName>
        <ecNumber evidence="13 20">1.1.1.205</ecNumber>
    </recommendedName>
</protein>
<sequence>MAKDAPRSGQFSAKLDVPEALTFDDVLLRPKESRVEPDDTDLTSRVSKHVEVPVPVLSAAMDTVTEAGMGIAMARHGGLGVIHRNLDVDEMAAHVERVKRADELIIRDVVTAKPEQTVREVDEMMDREGVNGAPVVSDEGVVLGIISGTDIRPYLEVGEQDSVREAMTEEVITAEKGTTAREALELMYEHKIERVPIVGDDDQLIGLVTMQGILQRREYDNAARDEDGRLIAGAAVGPFEVDRATAADEAGADVLFIDCAHAHNRNVVDSAREIKAEVEADVVVGNIGTREAAEALVDFADGLKVGIGPGSICTTRVVSGAGMPQISAVAQVADVAAEHDVPVIADGGIRYSGDAIKAIAAGADAVMLGSYFAGTDEAPGRVVTMQGKKYKQYRGMGSVGAMQSGDSQRYLKEDDEDEEYVPEGVEAATPYKGSLKSELHQLVGGMQSGMGYVGAATIPEFKERAEFVRVSSAGQTESHAHDVLITDEAPNYSPNGN</sequence>
<evidence type="ECO:0000256" key="12">
    <source>
        <dbReference type="ARBA" id="ARBA00048028"/>
    </source>
</evidence>
<dbReference type="PIRSF" id="PIRSF000130">
    <property type="entry name" value="IMPDH"/>
    <property type="match status" value="1"/>
</dbReference>
<name>A0A1G9W6Z5_9EURY</name>
<comment type="cofactor">
    <cofactor evidence="1 13">
        <name>K(+)</name>
        <dbReference type="ChEBI" id="CHEBI:29103"/>
    </cofactor>
</comment>
<keyword evidence="10 13" id="KW-0520">NAD</keyword>
<dbReference type="RefSeq" id="WP_089732773.1">
    <property type="nucleotide sequence ID" value="NZ_FNIA01000007.1"/>
</dbReference>
<evidence type="ECO:0000256" key="7">
    <source>
        <dbReference type="ARBA" id="ARBA00022755"/>
    </source>
</evidence>
<evidence type="ECO:0000313" key="24">
    <source>
        <dbReference type="Proteomes" id="UP000199370"/>
    </source>
</evidence>
<feature type="binding site" evidence="13 15">
    <location>
        <begin position="346"/>
        <end position="348"/>
    </location>
    <ligand>
        <name>IMP</name>
        <dbReference type="ChEBI" id="CHEBI:58053"/>
    </ligand>
</feature>
<keyword evidence="9 13" id="KW-0560">Oxidoreductase</keyword>
<evidence type="ECO:0000256" key="19">
    <source>
        <dbReference type="RuleBase" id="RU003927"/>
    </source>
</evidence>
<feature type="region of interest" description="Disordered" evidence="21">
    <location>
        <begin position="473"/>
        <end position="497"/>
    </location>
</feature>
<feature type="binding site" evidence="13">
    <location>
        <position position="258"/>
    </location>
    <ligand>
        <name>NAD(+)</name>
        <dbReference type="ChEBI" id="CHEBI:57540"/>
    </ligand>
</feature>
<comment type="caution">
    <text evidence="13">Lacks conserved residue(s) required for the propagation of feature annotation.</text>
</comment>
<dbReference type="Proteomes" id="UP000199370">
    <property type="component" value="Unassembled WGS sequence"/>
</dbReference>
<keyword evidence="24" id="KW-1185">Reference proteome</keyword>
<evidence type="ECO:0000256" key="5">
    <source>
        <dbReference type="ARBA" id="ARBA00022737"/>
    </source>
</evidence>
<evidence type="ECO:0000256" key="6">
    <source>
        <dbReference type="ARBA" id="ARBA00022749"/>
    </source>
</evidence>
<dbReference type="PROSITE" id="PS51371">
    <property type="entry name" value="CBS"/>
    <property type="match status" value="2"/>
</dbReference>
<dbReference type="InterPro" id="IPR001093">
    <property type="entry name" value="IMP_DH_GMPRt"/>
</dbReference>
<dbReference type="GO" id="GO:0000166">
    <property type="term" value="F:nucleotide binding"/>
    <property type="evidence" value="ECO:0007669"/>
    <property type="project" value="UniProtKB-UniRule"/>
</dbReference>
<dbReference type="Gene3D" id="3.20.20.70">
    <property type="entry name" value="Aldolase class I"/>
    <property type="match status" value="1"/>
</dbReference>
<keyword evidence="4 13" id="KW-0479">Metal-binding</keyword>
<keyword evidence="5" id="KW-0677">Repeat</keyword>
<feature type="binding site" evidence="13">
    <location>
        <position position="479"/>
    </location>
    <ligand>
        <name>K(+)</name>
        <dbReference type="ChEBI" id="CHEBI:29103"/>
        <note>ligand shared between two tetrameric partners</note>
    </ligand>
</feature>
<feature type="binding site" evidence="13 16">
    <location>
        <begin position="306"/>
        <end position="308"/>
    </location>
    <ligand>
        <name>NAD(+)</name>
        <dbReference type="ChEBI" id="CHEBI:57540"/>
    </ligand>
</feature>
<dbReference type="AlphaFoldDB" id="A0A1G9W6Z5"/>
<feature type="binding site" description="in other chain" evidence="13 17">
    <location>
        <position position="313"/>
    </location>
    <ligand>
        <name>K(+)</name>
        <dbReference type="ChEBI" id="CHEBI:29103"/>
        <note>ligand shared between two tetrameric partners</note>
    </ligand>
</feature>
<feature type="active site" description="Proton acceptor" evidence="13 14">
    <location>
        <position position="409"/>
    </location>
</feature>
<comment type="activity regulation">
    <text evidence="13">Mycophenolic acid (MPA) is a non-competitive inhibitor that prevents formation of the closed enzyme conformation by binding to the same site as the amobile flap. In contrast, mizoribine monophosphate (MZP) is a competitive inhibitor that induces the closed conformation. MPA is a potent inhibitor of mammalian IMPDHs but a poor inhibitor of the bacterial enzymes. MZP is a more potent inhibitor of bacterial IMPDH.</text>
</comment>
<dbReference type="CDD" id="cd04601">
    <property type="entry name" value="CBS_pair_IMPDH"/>
    <property type="match status" value="1"/>
</dbReference>
<feature type="binding site" evidence="13 15">
    <location>
        <position position="311"/>
    </location>
    <ligand>
        <name>IMP</name>
        <dbReference type="ChEBI" id="CHEBI:58053"/>
    </ligand>
</feature>
<feature type="active site" description="Thioimidate intermediate" evidence="13 14">
    <location>
        <position position="313"/>
    </location>
</feature>
<dbReference type="InterPro" id="IPR015875">
    <property type="entry name" value="IMP_DH/GMP_Rdtase_CS"/>
</dbReference>
<dbReference type="SUPFAM" id="SSF51412">
    <property type="entry name" value="Inosine monophosphate dehydrogenase (IMPDH)"/>
    <property type="match status" value="1"/>
</dbReference>
<dbReference type="GO" id="GO:0046872">
    <property type="term" value="F:metal ion binding"/>
    <property type="evidence" value="ECO:0007669"/>
    <property type="project" value="UniProtKB-UniRule"/>
</dbReference>
<reference evidence="23 24" key="1">
    <citation type="submission" date="2016-10" db="EMBL/GenBank/DDBJ databases">
        <authorList>
            <person name="de Groot N.N."/>
        </authorList>
    </citation>
    <scope>NUCLEOTIDE SEQUENCE [LARGE SCALE GENOMIC DNA]</scope>
    <source>
        <strain evidence="24">EB21,IBRC-M 10013,KCTC 4048</strain>
    </source>
</reference>
<dbReference type="Pfam" id="PF00478">
    <property type="entry name" value="IMPDH"/>
    <property type="match status" value="1"/>
</dbReference>
<dbReference type="GO" id="GO:0003938">
    <property type="term" value="F:IMP dehydrogenase activity"/>
    <property type="evidence" value="ECO:0007669"/>
    <property type="project" value="UniProtKB-UniRule"/>
</dbReference>